<proteinExistence type="predicted"/>
<dbReference type="VEuPathDB" id="FungiDB:CGB_D3110C"/>
<gene>
    <name evidence="1" type="ordered locus">CGB_D3110C</name>
</gene>
<dbReference type="HOGENOM" id="CLU_091754_1_0_1"/>
<accession>E6R5X0</accession>
<organism evidence="1 2">
    <name type="scientific">Cryptococcus gattii serotype B (strain WM276 / ATCC MYA-4071)</name>
    <name type="common">Filobasidiella gattii</name>
    <name type="synonym">Cryptococcus bacillisporus</name>
    <dbReference type="NCBI Taxonomy" id="367775"/>
    <lineage>
        <taxon>Eukaryota</taxon>
        <taxon>Fungi</taxon>
        <taxon>Dikarya</taxon>
        <taxon>Basidiomycota</taxon>
        <taxon>Agaricomycotina</taxon>
        <taxon>Tremellomycetes</taxon>
        <taxon>Tremellales</taxon>
        <taxon>Cryptococcaceae</taxon>
        <taxon>Cryptococcus</taxon>
        <taxon>Cryptococcus gattii species complex</taxon>
    </lineage>
</organism>
<reference key="2">
    <citation type="journal article" date="2011" name="MBio">
        <title>Genome variation in Cryptococcus gattii, an emerging pathogen of immunocompetent hosts.</title>
        <authorList>
            <person name="D'Souza C.A."/>
            <person name="Kronstad J.W."/>
            <person name="Taylor G."/>
            <person name="Warren R."/>
            <person name="Yuen M."/>
            <person name="Hu G."/>
            <person name="Jung W.H."/>
            <person name="Sham A."/>
            <person name="Kidd S.E."/>
            <person name="Tangen K."/>
            <person name="Lee N."/>
            <person name="Zeilmaker T."/>
            <person name="Sawkins J."/>
            <person name="McVicker G."/>
            <person name="Shah S."/>
            <person name="Gnerre S."/>
            <person name="Griggs A."/>
            <person name="Zeng Q."/>
            <person name="Bartlett K."/>
            <person name="Li W."/>
            <person name="Wang X."/>
            <person name="Heitman J."/>
            <person name="Stajich J.E."/>
            <person name="Fraser J.A."/>
            <person name="Meyer W."/>
            <person name="Carter D."/>
            <person name="Schein J."/>
            <person name="Krzywinski M."/>
            <person name="Kwong-Chung K.J."/>
            <person name="Varma A."/>
            <person name="Wang J."/>
            <person name="Brunham R."/>
            <person name="Fyfe M."/>
            <person name="Ouellette B.F.F."/>
            <person name="Siddiqui A."/>
            <person name="Marra M."/>
            <person name="Jones S."/>
            <person name="Holt R."/>
            <person name="Birren B.W."/>
            <person name="Galagan J.E."/>
            <person name="Cuomo C.A."/>
        </authorList>
    </citation>
    <scope>NUCLEOTIDE SEQUENCE</scope>
    <source>
        <strain>WM276</strain>
    </source>
</reference>
<sequence length="109" mass="11679">MGNSWCLDDPYGIIQQFCAENASVGDDTADLRTDNGVSVVAASAGSLSCSDNSVGIFFDQVHVGAELFIGAHVEGTVSSEVVEEREVAVDEGYEQWHQVRRNAACVRPD</sequence>
<dbReference type="EMBL" id="CP000289">
    <property type="protein sequence ID" value="ADV21746.1"/>
    <property type="molecule type" value="Genomic_DNA"/>
</dbReference>
<evidence type="ECO:0000313" key="2">
    <source>
        <dbReference type="Proteomes" id="UP000007805"/>
    </source>
</evidence>
<dbReference type="AlphaFoldDB" id="E6R5X0"/>
<name>E6R5X0_CRYGW</name>
<protein>
    <submittedName>
        <fullName evidence="1">Uncharacterized protein</fullName>
    </submittedName>
</protein>
<dbReference type="KEGG" id="cgi:CGB_D3110C"/>
<dbReference type="RefSeq" id="XP_003193533.1">
    <property type="nucleotide sequence ID" value="XM_003193485.1"/>
</dbReference>
<evidence type="ECO:0000313" key="1">
    <source>
        <dbReference type="EMBL" id="ADV21746.1"/>
    </source>
</evidence>
<dbReference type="Proteomes" id="UP000007805">
    <property type="component" value="Chromosome D"/>
</dbReference>
<keyword evidence="2" id="KW-1185">Reference proteome</keyword>
<dbReference type="GeneID" id="10191166"/>
<reference evidence="1 2" key="1">
    <citation type="journal article" date="2011" name="MBio">
        <title>Genome variation in Cryptococcus gattii, an emerging pathogen of immunocompetent hosts.</title>
        <authorList>
            <person name="D'Souza C.A."/>
            <person name="Kronstad J.W."/>
            <person name="Taylor G."/>
            <person name="Warren R."/>
            <person name="Yuen M."/>
            <person name="Hu G."/>
            <person name="Jung W.H."/>
            <person name="Sham A."/>
            <person name="Kidd S.E."/>
            <person name="Tangen K."/>
            <person name="Lee N."/>
            <person name="Zeilmaker T."/>
            <person name="Sawkins J."/>
            <person name="McVicker G."/>
            <person name="Shah S."/>
            <person name="Gnerre S."/>
            <person name="Griggs A."/>
            <person name="Zeng Q."/>
            <person name="Bartlett K."/>
            <person name="Li W."/>
            <person name="Wang X."/>
            <person name="Heitman J."/>
            <person name="Stajich J.E."/>
            <person name="Fraser J.A."/>
            <person name="Meyer W."/>
            <person name="Carter D."/>
            <person name="Schein J."/>
            <person name="Krzywinski M."/>
            <person name="Kwon-Chung K.J."/>
            <person name="Varma A."/>
            <person name="Wang J."/>
            <person name="Brunham R."/>
            <person name="Fyfe M."/>
            <person name="Ouellette B.F."/>
            <person name="Siddiqui A."/>
            <person name="Marra M."/>
            <person name="Jones S."/>
            <person name="Holt R."/>
            <person name="Birren B.W."/>
            <person name="Galagan J.E."/>
            <person name="Cuomo C.A."/>
        </authorList>
    </citation>
    <scope>NUCLEOTIDE SEQUENCE [LARGE SCALE GENOMIC DNA]</scope>
    <source>
        <strain evidence="2">WM276 / ATCC MYA-4071</strain>
    </source>
</reference>